<keyword evidence="1" id="KW-0175">Coiled coil</keyword>
<feature type="domain" description="Phage tail tape measure protein" evidence="2">
    <location>
        <begin position="427"/>
        <end position="593"/>
    </location>
</feature>
<dbReference type="EMBL" id="FOLE01000019">
    <property type="protein sequence ID" value="SFD00923.1"/>
    <property type="molecule type" value="Genomic_DNA"/>
</dbReference>
<evidence type="ECO:0000256" key="1">
    <source>
        <dbReference type="SAM" id="Coils"/>
    </source>
</evidence>
<dbReference type="Pfam" id="PF10145">
    <property type="entry name" value="PhageMin_Tail"/>
    <property type="match status" value="1"/>
</dbReference>
<dbReference type="AlphaFoldDB" id="A0A1I1P1U6"/>
<feature type="coiled-coil region" evidence="1">
    <location>
        <begin position="811"/>
        <end position="863"/>
    </location>
</feature>
<dbReference type="PANTHER" id="PTHR15048:SF0">
    <property type="entry name" value="STARCH-BINDING DOMAIN-CONTAINING PROTEIN 1"/>
    <property type="match status" value="1"/>
</dbReference>
<dbReference type="PANTHER" id="PTHR15048">
    <property type="entry name" value="STARCH-BINDING DOMAIN-CONTAINING PROTEIN 1"/>
    <property type="match status" value="1"/>
</dbReference>
<dbReference type="Gene3D" id="1.10.287.1490">
    <property type="match status" value="1"/>
</dbReference>
<dbReference type="GO" id="GO:0016020">
    <property type="term" value="C:membrane"/>
    <property type="evidence" value="ECO:0007669"/>
    <property type="project" value="TreeGrafter"/>
</dbReference>
<dbReference type="Proteomes" id="UP000199514">
    <property type="component" value="Unassembled WGS sequence"/>
</dbReference>
<protein>
    <submittedName>
        <fullName evidence="3">Phage tail tape measure protein, TP901 family, core region</fullName>
    </submittedName>
</protein>
<keyword evidence="4" id="KW-1185">Reference proteome</keyword>
<proteinExistence type="predicted"/>
<organism evidence="3 4">
    <name type="scientific">Flexibacter flexilis DSM 6793</name>
    <dbReference type="NCBI Taxonomy" id="927664"/>
    <lineage>
        <taxon>Bacteria</taxon>
        <taxon>Pseudomonadati</taxon>
        <taxon>Bacteroidota</taxon>
        <taxon>Cytophagia</taxon>
        <taxon>Cytophagales</taxon>
        <taxon>Flexibacteraceae</taxon>
        <taxon>Flexibacter</taxon>
    </lineage>
</organism>
<dbReference type="OrthoDB" id="840436at2"/>
<accession>A0A1I1P1U6</accession>
<feature type="coiled-coil region" evidence="1">
    <location>
        <begin position="1073"/>
        <end position="1100"/>
    </location>
</feature>
<dbReference type="SUPFAM" id="SSF57997">
    <property type="entry name" value="Tropomyosin"/>
    <property type="match status" value="1"/>
</dbReference>
<evidence type="ECO:0000313" key="4">
    <source>
        <dbReference type="Proteomes" id="UP000199514"/>
    </source>
</evidence>
<feature type="non-terminal residue" evidence="3">
    <location>
        <position position="1143"/>
    </location>
</feature>
<reference evidence="3 4" key="1">
    <citation type="submission" date="2016-10" db="EMBL/GenBank/DDBJ databases">
        <authorList>
            <person name="de Groot N.N."/>
        </authorList>
    </citation>
    <scope>NUCLEOTIDE SEQUENCE [LARGE SCALE GENOMIC DNA]</scope>
    <source>
        <strain evidence="3 4">DSM 6793</strain>
    </source>
</reference>
<dbReference type="STRING" id="927664.SAMN05421780_11921"/>
<evidence type="ECO:0000259" key="2">
    <source>
        <dbReference type="Pfam" id="PF10145"/>
    </source>
</evidence>
<evidence type="ECO:0000313" key="3">
    <source>
        <dbReference type="EMBL" id="SFD00923.1"/>
    </source>
</evidence>
<sequence length="1143" mass="123433">MNQNEQSRVTVIVDGKQGINELGKLEMQASDLREQIKKLKTGTDEYVKANEKLDKVKSEMAGLRQEIGLSGLTMNQLNKYQLDLSREINNTVTKGTERYNELKTKLIEVRGVIQGQKDDIRGVAKVSEAAAGSIKALKDEAAKLDAEMELLGGDTAEFAAKAAQLQQVKAQLNDLTNAAKGIEKAVTPAAGSIKALKDEAAKLDAEMELLGGDTAEFAAKAAQLQQVKTQLNDLTNAAKGIEKAVTPAAGSIKALKDEAAKLDAELQLLEADTAEFTAKASQLQQVDARLKAATSAAKGLEVAQEGATGSMARLKAQAAALEKELSLLAPDTASFAAKLKELKAVEGQIGSVQNKMSGLSGAWKEFKSGALSMAGGVIGGNLMLMAAQKLADFIPNLINSQSKLSDSLADLRKTTGMSADEVKEFNKQLSKIDTRTPTEELRKIAIVAGQLGIAKKDILGFTTSVDRLVVALGDEFQGGAEEITKQVGALRNIFADIKSDNVSEDMLHIGNALNQLGAEGAATGPVMSDMASRIGGVGITLGLTSGQVLGLAATMQELNITSERGSTAVTKILQKMASAPQEFAVVAGMAAKDFKQLVDNDIYGALVKVVEGSNKTGTSATALAAILKELDVDGAGASEVFAKLGSNTELLAKKVNSATSALKGTDSIMNEFNIKNENMAAKMEKIGKAISKAFTFSSVSSAMEGLVNWVYKLVPAAEKQSEALEKERVNVRAVGLEILSLNVGNERRTKLINELKESYPDHLKNINAETSSNQELKKALDNVNHSLVQQIVIKKAGEELEAQLLIEADKKLELGRAREELRKKMDNLYTQGGKGVASMLALQQELTEKSISLEQQYMIVEQEASDGRIKGISRVNPFLESAREAVKKVQAAEVAYNLEKQKSGDLDKERIALLKALGIEEEKATTKKTTKGKETPEAADLDAARKIRDAKIALLTDEYEQKRQKLQAAAADEKANFEKTKATAGQIAEYKKLVEAKLHQDLIKLSHEKDRTIKDVELSVLGDTLRGKQQKLIEQATRDVKDFVGTEQQKAAYASAIEDKLMKDLADADAEYRKKALEEEQKLQKEKVEAAKKAKQQELDDATAFAELQVLVTQKDTDVMGFEVQKSEGIIRELKRRKYAELE</sequence>
<dbReference type="RefSeq" id="WP_091516890.1">
    <property type="nucleotide sequence ID" value="NZ_FOLE01000019.1"/>
</dbReference>
<dbReference type="InterPro" id="IPR010090">
    <property type="entry name" value="Phage_tape_meas"/>
</dbReference>
<dbReference type="NCBIfam" id="TIGR01760">
    <property type="entry name" value="tape_meas_TP901"/>
    <property type="match status" value="1"/>
</dbReference>
<feature type="coiled-coil region" evidence="1">
    <location>
        <begin position="22"/>
        <end position="66"/>
    </location>
</feature>
<gene>
    <name evidence="3" type="ORF">SAMN05421780_11921</name>
</gene>
<name>A0A1I1P1U6_9BACT</name>
<feature type="coiled-coil region" evidence="1">
    <location>
        <begin position="134"/>
        <end position="279"/>
    </location>
</feature>